<proteinExistence type="predicted"/>
<dbReference type="EMBL" id="MU006587">
    <property type="protein sequence ID" value="KAF2744686.1"/>
    <property type="molecule type" value="Genomic_DNA"/>
</dbReference>
<feature type="compositionally biased region" description="Low complexity" evidence="1">
    <location>
        <begin position="259"/>
        <end position="272"/>
    </location>
</feature>
<dbReference type="SUPFAM" id="SSF53474">
    <property type="entry name" value="alpha/beta-Hydrolases"/>
    <property type="match status" value="1"/>
</dbReference>
<keyword evidence="3" id="KW-1185">Reference proteome</keyword>
<feature type="region of interest" description="Disordered" evidence="1">
    <location>
        <begin position="204"/>
        <end position="312"/>
    </location>
</feature>
<accession>A0A6A6V484</accession>
<sequence>MAAPSVGKPVENGRPNALAEIQFASLLEPDLTPSEDETADDPALQLETVQSAIGVSIGHQQTHLISPKTPAIEKAAALDDSDGDAFFSGWQQHHRGAEPELSESEDVPVKTTQEVEIHLPVQPKQDPTLRLPSPWRADARKWVDTSQRKTTLRDSLARSRGRALSGNFTTDSWKKYINFSMPSLPKTPTVPSFSFSSYSMLSLEGGQGQRGQNKSTENLPAEQSHTARHRQISNADDEAYSPMSGPGEPFHFSQTPGNESGSTEPPSSSSSGAQLTVPSTDRRPRPVLRKSASEGSLLLHRQKSMASSLGDDTRFEHVQAQVNSRMKAIKDSWQDANFKLPSLPTIPSFGFSGREDSSSVSTNNRSSSFRVSFLPSASSLSKSASTKTSKTKTTSADAPSTSSSNAYPFFTKALQELTGDVVVLGGYRGSILRSAEPPHRQLWVPIKVGLNLRKVDLQLGLNPEDEETEEERIIPGGMLTHIGPVDISKRLLKRLRTCENAKRGLLRVHNYGYDWRLSPHLLSERLQKFLKTLSCNQVGIPPEQRGAVVIAHSLGGLITRHAINQHPELVSGVVYAGVPQTCVNILGPLRNGDEVLLSSRVLTAQVNFTIRTSFALLPLDGKCFINKHTKEEYPIDFFNPATWSEYRLSPCIAPALPPPNTAAVRRNASGILSAMSSALPGRKSSLGLNKSTTNLTKPPSASEQTLEPPSPLSDAADVAKNAASKVTGPLSTQKSEGGMAPQMNQNTTSRPDAPSTSPSTTVTIPPSAARAYLTRTLASVKRFKTELAHSPAHTISNAYPPIAVLYGKSVPTVYGAKVESREAIKRADAYDELAFASGDGVVLARAAQVPKGYQVVRGGVVSSERGHLTLLGDLEAVGRGGVMGECLAVRGVAYVGLDHGR</sequence>
<evidence type="ECO:0000256" key="1">
    <source>
        <dbReference type="SAM" id="MobiDB-lite"/>
    </source>
</evidence>
<dbReference type="Gene3D" id="3.40.50.1820">
    <property type="entry name" value="alpha/beta hydrolase"/>
    <property type="match status" value="1"/>
</dbReference>
<protein>
    <submittedName>
        <fullName evidence="2">Uncharacterized protein</fullName>
    </submittedName>
</protein>
<feature type="region of interest" description="Disordered" evidence="1">
    <location>
        <begin position="382"/>
        <end position="403"/>
    </location>
</feature>
<dbReference type="InterPro" id="IPR029058">
    <property type="entry name" value="AB_hydrolase_fold"/>
</dbReference>
<dbReference type="Proteomes" id="UP000799440">
    <property type="component" value="Unassembled WGS sequence"/>
</dbReference>
<gene>
    <name evidence="2" type="ORF">M011DRAFT_164317</name>
</gene>
<feature type="compositionally biased region" description="Polar residues" evidence="1">
    <location>
        <begin position="210"/>
        <end position="224"/>
    </location>
</feature>
<feature type="compositionally biased region" description="Low complexity" evidence="1">
    <location>
        <begin position="747"/>
        <end position="767"/>
    </location>
</feature>
<evidence type="ECO:0000313" key="2">
    <source>
        <dbReference type="EMBL" id="KAF2744686.1"/>
    </source>
</evidence>
<dbReference type="OrthoDB" id="10250441at2759"/>
<dbReference type="PANTHER" id="PTHR11440">
    <property type="entry name" value="LECITHIN-CHOLESTEROL ACYLTRANSFERASE-RELATED"/>
    <property type="match status" value="1"/>
</dbReference>
<dbReference type="AlphaFoldDB" id="A0A6A6V484"/>
<feature type="compositionally biased region" description="Polar residues" evidence="1">
    <location>
        <begin position="686"/>
        <end position="707"/>
    </location>
</feature>
<reference evidence="2" key="1">
    <citation type="journal article" date="2020" name="Stud. Mycol.">
        <title>101 Dothideomycetes genomes: a test case for predicting lifestyles and emergence of pathogens.</title>
        <authorList>
            <person name="Haridas S."/>
            <person name="Albert R."/>
            <person name="Binder M."/>
            <person name="Bloem J."/>
            <person name="Labutti K."/>
            <person name="Salamov A."/>
            <person name="Andreopoulos B."/>
            <person name="Baker S."/>
            <person name="Barry K."/>
            <person name="Bills G."/>
            <person name="Bluhm B."/>
            <person name="Cannon C."/>
            <person name="Castanera R."/>
            <person name="Culley D."/>
            <person name="Daum C."/>
            <person name="Ezra D."/>
            <person name="Gonzalez J."/>
            <person name="Henrissat B."/>
            <person name="Kuo A."/>
            <person name="Liang C."/>
            <person name="Lipzen A."/>
            <person name="Lutzoni F."/>
            <person name="Magnuson J."/>
            <person name="Mondo S."/>
            <person name="Nolan M."/>
            <person name="Ohm R."/>
            <person name="Pangilinan J."/>
            <person name="Park H.-J."/>
            <person name="Ramirez L."/>
            <person name="Alfaro M."/>
            <person name="Sun H."/>
            <person name="Tritt A."/>
            <person name="Yoshinaga Y."/>
            <person name="Zwiers L.-H."/>
            <person name="Turgeon B."/>
            <person name="Goodwin S."/>
            <person name="Spatafora J."/>
            <person name="Crous P."/>
            <person name="Grigoriev I."/>
        </authorList>
    </citation>
    <scope>NUCLEOTIDE SEQUENCE</scope>
    <source>
        <strain evidence="2">CBS 119925</strain>
    </source>
</reference>
<feature type="region of interest" description="Disordered" evidence="1">
    <location>
        <begin position="682"/>
        <end position="767"/>
    </location>
</feature>
<name>A0A6A6V484_9PLEO</name>
<organism evidence="2 3">
    <name type="scientific">Sporormia fimetaria CBS 119925</name>
    <dbReference type="NCBI Taxonomy" id="1340428"/>
    <lineage>
        <taxon>Eukaryota</taxon>
        <taxon>Fungi</taxon>
        <taxon>Dikarya</taxon>
        <taxon>Ascomycota</taxon>
        <taxon>Pezizomycotina</taxon>
        <taxon>Dothideomycetes</taxon>
        <taxon>Pleosporomycetidae</taxon>
        <taxon>Pleosporales</taxon>
        <taxon>Sporormiaceae</taxon>
        <taxon>Sporormia</taxon>
    </lineage>
</organism>
<evidence type="ECO:0000313" key="3">
    <source>
        <dbReference type="Proteomes" id="UP000799440"/>
    </source>
</evidence>